<reference evidence="2 3" key="1">
    <citation type="journal article" date="2015" name="BMC Genomics">
        <title>Comparative genomics of Fructobacillus spp. and Leuconostoc spp. reveals niche-specific evolution of Fructobacillus spp.</title>
        <authorList>
            <person name="Endo A."/>
            <person name="Tanizawa Y."/>
            <person name="Tanaka N."/>
            <person name="Maeno S."/>
            <person name="Kumar H."/>
            <person name="Shiwa Y."/>
            <person name="Okada S."/>
            <person name="Yoshikawa H."/>
            <person name="Dicks L."/>
            <person name="Nakagawa J."/>
            <person name="Arita M."/>
        </authorList>
    </citation>
    <scope>NUCLEOTIDE SEQUENCE [LARGE SCALE GENOMIC DNA]</scope>
    <source>
        <strain evidence="2 3">JCM 12225</strain>
    </source>
</reference>
<evidence type="ECO:0000259" key="1">
    <source>
        <dbReference type="PROSITE" id="PS50943"/>
    </source>
</evidence>
<gene>
    <name evidence="2" type="ORF">FFIC_241440</name>
</gene>
<protein>
    <recommendedName>
        <fullName evidence="1">HTH cro/C1-type domain-containing protein</fullName>
    </recommendedName>
</protein>
<sequence length="67" mass="7647">MTELESLSRNVEKKFKDALWERNIKQVELAEMLHTSPAQLSRALKGNTTPRDIEIQKQAAKILGIDL</sequence>
<organism evidence="2 3">
    <name type="scientific">Fructobacillus ficulneus</name>
    <dbReference type="NCBI Taxonomy" id="157463"/>
    <lineage>
        <taxon>Bacteria</taxon>
        <taxon>Bacillati</taxon>
        <taxon>Bacillota</taxon>
        <taxon>Bacilli</taxon>
        <taxon>Lactobacillales</taxon>
        <taxon>Lactobacillaceae</taxon>
        <taxon>Fructobacillus</taxon>
    </lineage>
</organism>
<dbReference type="Proteomes" id="UP000253891">
    <property type="component" value="Unassembled WGS sequence"/>
</dbReference>
<evidence type="ECO:0000313" key="3">
    <source>
        <dbReference type="Proteomes" id="UP000253891"/>
    </source>
</evidence>
<evidence type="ECO:0000313" key="2">
    <source>
        <dbReference type="EMBL" id="GAO99868.1"/>
    </source>
</evidence>
<dbReference type="RefSeq" id="WP_061993244.1">
    <property type="nucleotide sequence ID" value="NZ_DF968001.1"/>
</dbReference>
<keyword evidence="3" id="KW-1185">Reference proteome</keyword>
<dbReference type="PROSITE" id="PS50943">
    <property type="entry name" value="HTH_CROC1"/>
    <property type="match status" value="1"/>
</dbReference>
<dbReference type="InterPro" id="IPR010982">
    <property type="entry name" value="Lambda_DNA-bd_dom_sf"/>
</dbReference>
<accession>A0A0K8MI55</accession>
<dbReference type="Pfam" id="PF01381">
    <property type="entry name" value="HTH_3"/>
    <property type="match status" value="1"/>
</dbReference>
<dbReference type="STRING" id="157463.GCA_001047075_00784"/>
<proteinExistence type="predicted"/>
<dbReference type="EMBL" id="DF968001">
    <property type="protein sequence ID" value="GAO99868.1"/>
    <property type="molecule type" value="Genomic_DNA"/>
</dbReference>
<feature type="domain" description="HTH cro/C1-type" evidence="1">
    <location>
        <begin position="21"/>
        <end position="67"/>
    </location>
</feature>
<dbReference type="Gene3D" id="1.10.260.40">
    <property type="entry name" value="lambda repressor-like DNA-binding domains"/>
    <property type="match status" value="1"/>
</dbReference>
<dbReference type="CDD" id="cd00093">
    <property type="entry name" value="HTH_XRE"/>
    <property type="match status" value="1"/>
</dbReference>
<dbReference type="SUPFAM" id="SSF47413">
    <property type="entry name" value="lambda repressor-like DNA-binding domains"/>
    <property type="match status" value="1"/>
</dbReference>
<dbReference type="AlphaFoldDB" id="A0A0K8MI55"/>
<dbReference type="InterPro" id="IPR001387">
    <property type="entry name" value="Cro/C1-type_HTH"/>
</dbReference>
<dbReference type="GO" id="GO:0003677">
    <property type="term" value="F:DNA binding"/>
    <property type="evidence" value="ECO:0007669"/>
    <property type="project" value="InterPro"/>
</dbReference>
<dbReference type="OrthoDB" id="2150598at2"/>
<name>A0A0K8MI55_9LACO</name>